<sequence length="343" mass="39253">MSFDLKNAHFLFIFIEFRNFQLENDSIFQKVYKLCDSTEKFQFLTKMNSLSFSSFMFYYIISSSNKPDIKINQYLGSRSPFVRTFKAKDINTKEDQYFIFFKTDINQSKEQFLNDLHLTNAKFAKTNGEEIDDFIDEIYLFDTQKNLVEEEAKENLELILDSLFVGGYDLFSEGPLFLIRGYTEDIKNAALFFNTVYPSLIVENTIENVPVVVIEGLTAEMEEDFKQANSEHTPQISFENLIVHENIFYGVLSNCLTLIRAIENLQKIQVNNCTLSVAQIGVPKSAPPKVPETKASKSGGNLTVGIKKLPANYPPGAMLKSARQTPHPLNIRSARKRKRSSMI</sequence>
<proteinExistence type="predicted"/>
<name>A0A1J4KQU8_9EUKA</name>
<comment type="caution">
    <text evidence="2">The sequence shown here is derived from an EMBL/GenBank/DDBJ whole genome shotgun (WGS) entry which is preliminary data.</text>
</comment>
<keyword evidence="3" id="KW-1185">Reference proteome</keyword>
<dbReference type="Proteomes" id="UP000179807">
    <property type="component" value="Unassembled WGS sequence"/>
</dbReference>
<evidence type="ECO:0000313" key="2">
    <source>
        <dbReference type="EMBL" id="OHT12046.1"/>
    </source>
</evidence>
<feature type="compositionally biased region" description="Basic residues" evidence="1">
    <location>
        <begin position="333"/>
        <end position="343"/>
    </location>
</feature>
<feature type="region of interest" description="Disordered" evidence="1">
    <location>
        <begin position="319"/>
        <end position="343"/>
    </location>
</feature>
<dbReference type="AlphaFoldDB" id="A0A1J4KQU8"/>
<evidence type="ECO:0000256" key="1">
    <source>
        <dbReference type="SAM" id="MobiDB-lite"/>
    </source>
</evidence>
<gene>
    <name evidence="2" type="ORF">TRFO_18236</name>
</gene>
<dbReference type="GeneID" id="94834760"/>
<organism evidence="2 3">
    <name type="scientific">Tritrichomonas foetus</name>
    <dbReference type="NCBI Taxonomy" id="1144522"/>
    <lineage>
        <taxon>Eukaryota</taxon>
        <taxon>Metamonada</taxon>
        <taxon>Parabasalia</taxon>
        <taxon>Tritrichomonadida</taxon>
        <taxon>Tritrichomonadidae</taxon>
        <taxon>Tritrichomonas</taxon>
    </lineage>
</organism>
<accession>A0A1J4KQU8</accession>
<dbReference type="VEuPathDB" id="TrichDB:TRFO_18236"/>
<dbReference type="EMBL" id="MLAK01000572">
    <property type="protein sequence ID" value="OHT12046.1"/>
    <property type="molecule type" value="Genomic_DNA"/>
</dbReference>
<evidence type="ECO:0000313" key="3">
    <source>
        <dbReference type="Proteomes" id="UP000179807"/>
    </source>
</evidence>
<protein>
    <submittedName>
        <fullName evidence="2">Uncharacterized protein</fullName>
    </submittedName>
</protein>
<reference evidence="2" key="1">
    <citation type="submission" date="2016-10" db="EMBL/GenBank/DDBJ databases">
        <authorList>
            <person name="Benchimol M."/>
            <person name="Almeida L.G."/>
            <person name="Vasconcelos A.T."/>
            <person name="Perreira-Neves A."/>
            <person name="Rosa I.A."/>
            <person name="Tasca T."/>
            <person name="Bogo M.R."/>
            <person name="de Souza W."/>
        </authorList>
    </citation>
    <scope>NUCLEOTIDE SEQUENCE [LARGE SCALE GENOMIC DNA]</scope>
    <source>
        <strain evidence="2">K</strain>
    </source>
</reference>
<dbReference type="RefSeq" id="XP_068365182.1">
    <property type="nucleotide sequence ID" value="XM_068500056.1"/>
</dbReference>